<evidence type="ECO:0000313" key="4">
    <source>
        <dbReference type="Proteomes" id="UP000199444"/>
    </source>
</evidence>
<accession>A0A1H1F2Z5</accession>
<feature type="compositionally biased region" description="Polar residues" evidence="1">
    <location>
        <begin position="88"/>
        <end position="102"/>
    </location>
</feature>
<keyword evidence="2" id="KW-0472">Membrane</keyword>
<dbReference type="STRING" id="553311.SAMN05216231_3179"/>
<keyword evidence="2" id="KW-0812">Transmembrane</keyword>
<keyword evidence="2" id="KW-1133">Transmembrane helix</keyword>
<evidence type="ECO:0000256" key="1">
    <source>
        <dbReference type="SAM" id="MobiDB-lite"/>
    </source>
</evidence>
<protein>
    <submittedName>
        <fullName evidence="3">Uncharacterized protein</fullName>
    </submittedName>
</protein>
<evidence type="ECO:0000313" key="3">
    <source>
        <dbReference type="EMBL" id="SDQ95281.1"/>
    </source>
</evidence>
<gene>
    <name evidence="3" type="ORF">SAMN05216231_3179</name>
</gene>
<proteinExistence type="predicted"/>
<sequence>MNKNNLKKSLDRKIGEKSLFTNADRERFYEWKQNANHKKRRFTAFPKVVSALFFICLVSGFIYYAGSDNPFQQPLPPEQSADKENQEQNESNNPIDYSSKVNPRSEEIKEDFSYDLTLQEAKSLFGKYGEGLTYDKTNKSTGKTNLTSEFVYFKSDEFDHMKNMSIGKEDFQQGNLGILFQITWKNENELQSAMLTYLSKNGERIVTEKFTSDGYFEGKDQERVQLKYTLDMQGLVLESIGESINKNPESLTKDDLQEVETLKIDASESSGIYDVKGNLEHFSSMSQLTSLTLNQAIIPEHLLEVIPNLDKMTFIGPTLNNLSSVSASLDKITYLDIKESSFRGNAEDIMELENLEIVILDKSTVTDWEKLEQNGITVLENPPSN</sequence>
<dbReference type="Gene3D" id="3.80.10.10">
    <property type="entry name" value="Ribonuclease Inhibitor"/>
    <property type="match status" value="1"/>
</dbReference>
<organism evidence="3 4">
    <name type="scientific">Virgibacillus salinus</name>
    <dbReference type="NCBI Taxonomy" id="553311"/>
    <lineage>
        <taxon>Bacteria</taxon>
        <taxon>Bacillati</taxon>
        <taxon>Bacillota</taxon>
        <taxon>Bacilli</taxon>
        <taxon>Bacillales</taxon>
        <taxon>Bacillaceae</taxon>
        <taxon>Virgibacillus</taxon>
    </lineage>
</organism>
<dbReference type="AlphaFoldDB" id="A0A1H1F2Z5"/>
<dbReference type="EMBL" id="FNKD01000003">
    <property type="protein sequence ID" value="SDQ95281.1"/>
    <property type="molecule type" value="Genomic_DNA"/>
</dbReference>
<feature type="region of interest" description="Disordered" evidence="1">
    <location>
        <begin position="73"/>
        <end position="102"/>
    </location>
</feature>
<dbReference type="RefSeq" id="WP_092493914.1">
    <property type="nucleotide sequence ID" value="NZ_FNKD01000003.1"/>
</dbReference>
<dbReference type="InterPro" id="IPR032675">
    <property type="entry name" value="LRR_dom_sf"/>
</dbReference>
<evidence type="ECO:0000256" key="2">
    <source>
        <dbReference type="SAM" id="Phobius"/>
    </source>
</evidence>
<dbReference type="Proteomes" id="UP000199444">
    <property type="component" value="Unassembled WGS sequence"/>
</dbReference>
<name>A0A1H1F2Z5_9BACI</name>
<reference evidence="3 4" key="1">
    <citation type="submission" date="2016-10" db="EMBL/GenBank/DDBJ databases">
        <authorList>
            <person name="de Groot N.N."/>
        </authorList>
    </citation>
    <scope>NUCLEOTIDE SEQUENCE [LARGE SCALE GENOMIC DNA]</scope>
    <source>
        <strain evidence="3 4">CGMCC 1.10449</strain>
    </source>
</reference>
<keyword evidence="4" id="KW-1185">Reference proteome</keyword>
<feature type="transmembrane region" description="Helical" evidence="2">
    <location>
        <begin position="48"/>
        <end position="66"/>
    </location>
</feature>